<comment type="similarity">
    <text evidence="1">Belongs to the ABC transporter superfamily.</text>
</comment>
<dbReference type="InterPro" id="IPR017871">
    <property type="entry name" value="ABC_transporter-like_CS"/>
</dbReference>
<accession>A0ABS0AKI8</accession>
<evidence type="ECO:0000256" key="1">
    <source>
        <dbReference type="ARBA" id="ARBA00005417"/>
    </source>
</evidence>
<comment type="caution">
    <text evidence="7">The sequence shown here is derived from an EMBL/GenBank/DDBJ whole genome shotgun (WGS) entry which is preliminary data.</text>
</comment>
<keyword evidence="4" id="KW-0067">ATP-binding</keyword>
<dbReference type="Gene3D" id="3.40.50.300">
    <property type="entry name" value="P-loop containing nucleotide triphosphate hydrolases"/>
    <property type="match status" value="1"/>
</dbReference>
<name>A0ABS0AKI8_9GAMM</name>
<dbReference type="SUPFAM" id="SSF52540">
    <property type="entry name" value="P-loop containing nucleoside triphosphate hydrolases"/>
    <property type="match status" value="1"/>
</dbReference>
<evidence type="ECO:0000259" key="6">
    <source>
        <dbReference type="PROSITE" id="PS50893"/>
    </source>
</evidence>
<dbReference type="CDD" id="cd03293">
    <property type="entry name" value="ABC_NrtD_SsuB_transporters"/>
    <property type="match status" value="1"/>
</dbReference>
<evidence type="ECO:0000256" key="4">
    <source>
        <dbReference type="ARBA" id="ARBA00022840"/>
    </source>
</evidence>
<dbReference type="PANTHER" id="PTHR42788">
    <property type="entry name" value="TAURINE IMPORT ATP-BINDING PROTEIN-RELATED"/>
    <property type="match status" value="1"/>
</dbReference>
<dbReference type="RefSeq" id="WP_194856783.1">
    <property type="nucleotide sequence ID" value="NZ_ARXR01000044.1"/>
</dbReference>
<dbReference type="InterPro" id="IPR050166">
    <property type="entry name" value="ABC_transporter_ATP-bind"/>
</dbReference>
<dbReference type="InterPro" id="IPR003593">
    <property type="entry name" value="AAA+_ATPase"/>
</dbReference>
<dbReference type="EMBL" id="ARXR01000044">
    <property type="protein sequence ID" value="MBF5054444.1"/>
    <property type="molecule type" value="Genomic_DNA"/>
</dbReference>
<evidence type="ECO:0000313" key="7">
    <source>
        <dbReference type="EMBL" id="MBF5054444.1"/>
    </source>
</evidence>
<dbReference type="PROSITE" id="PS00211">
    <property type="entry name" value="ABC_TRANSPORTER_1"/>
    <property type="match status" value="1"/>
</dbReference>
<dbReference type="SMART" id="SM00382">
    <property type="entry name" value="AAA"/>
    <property type="match status" value="1"/>
</dbReference>
<keyword evidence="2" id="KW-0813">Transport</keyword>
<evidence type="ECO:0000256" key="3">
    <source>
        <dbReference type="ARBA" id="ARBA00022741"/>
    </source>
</evidence>
<keyword evidence="8" id="KW-1185">Reference proteome</keyword>
<proteinExistence type="inferred from homology"/>
<evidence type="ECO:0000313" key="8">
    <source>
        <dbReference type="Proteomes" id="UP000644441"/>
    </source>
</evidence>
<dbReference type="PROSITE" id="PS50893">
    <property type="entry name" value="ABC_TRANSPORTER_2"/>
    <property type="match status" value="1"/>
</dbReference>
<keyword evidence="3" id="KW-0547">Nucleotide-binding</keyword>
<organism evidence="7 8">
    <name type="scientific">Alloalcanivorax venustensis ISO4</name>
    <dbReference type="NCBI Taxonomy" id="1177184"/>
    <lineage>
        <taxon>Bacteria</taxon>
        <taxon>Pseudomonadati</taxon>
        <taxon>Pseudomonadota</taxon>
        <taxon>Gammaproteobacteria</taxon>
        <taxon>Oceanospirillales</taxon>
        <taxon>Alcanivoracaceae</taxon>
        <taxon>Alloalcanivorax</taxon>
    </lineage>
</organism>
<dbReference type="InterPro" id="IPR027417">
    <property type="entry name" value="P-loop_NTPase"/>
</dbReference>
<dbReference type="InterPro" id="IPR003439">
    <property type="entry name" value="ABC_transporter-like_ATP-bd"/>
</dbReference>
<dbReference type="Proteomes" id="UP000644441">
    <property type="component" value="Unassembled WGS sequence"/>
</dbReference>
<gene>
    <name evidence="7" type="ORF">ISO4_03046</name>
</gene>
<feature type="region of interest" description="Disordered" evidence="5">
    <location>
        <begin position="258"/>
        <end position="286"/>
    </location>
</feature>
<feature type="domain" description="ABC transporter" evidence="6">
    <location>
        <begin position="8"/>
        <end position="240"/>
    </location>
</feature>
<evidence type="ECO:0000256" key="5">
    <source>
        <dbReference type="SAM" id="MobiDB-lite"/>
    </source>
</evidence>
<dbReference type="PANTHER" id="PTHR42788:SF13">
    <property type="entry name" value="ALIPHATIC SULFONATES IMPORT ATP-BINDING PROTEIN SSUB"/>
    <property type="match status" value="1"/>
</dbReference>
<evidence type="ECO:0000256" key="2">
    <source>
        <dbReference type="ARBA" id="ARBA00022448"/>
    </source>
</evidence>
<reference evidence="7 8" key="1">
    <citation type="submission" date="2012-09" db="EMBL/GenBank/DDBJ databases">
        <title>Genome Sequence of alkane-degrading Bacterium Alcanivorax venustensis ISO4.</title>
        <authorList>
            <person name="Lai Q."/>
            <person name="Shao Z."/>
        </authorList>
    </citation>
    <scope>NUCLEOTIDE SEQUENCE [LARGE SCALE GENOMIC DNA]</scope>
    <source>
        <strain evidence="7 8">ISO4</strain>
    </source>
</reference>
<protein>
    <submittedName>
        <fullName evidence="7">ABC transporter-like protein</fullName>
    </submittedName>
</protein>
<dbReference type="Pfam" id="PF00005">
    <property type="entry name" value="ABC_tran"/>
    <property type="match status" value="1"/>
</dbReference>
<sequence length="286" mass="31294">MEPNHNGLTLSRVGKTFRAGTRHARTALEDVSLQLAPGQVGVLLGPSGCGKSTLLRMVAGLEEPTTGALALNGQAITGPGRDRGMVFQSYTSFPWLTVRQNVAYGLRITGDSSSLREGAVDYFIDAVRLGDVADAYPHELSGGMRQRVAIARTLANHPALLLMDEPFGALDPETRWQMQSLLLEIVRKERTTVLLVSHDIEEALYLGDVVFFLSSHPGRLRETIRPGFKASLGGDREAMLEHPEYRQLDLHIRRMMSDEGRCASGPGPRKGAKRPAGSQRPLETEQ</sequence>